<dbReference type="PANTHER" id="PTHR10151:SF120">
    <property type="entry name" value="BIS(5'-ADENOSYL)-TRIPHOSPHATASE"/>
    <property type="match status" value="1"/>
</dbReference>
<evidence type="ECO:0000313" key="3">
    <source>
        <dbReference type="Proteomes" id="UP001152320"/>
    </source>
</evidence>
<dbReference type="Proteomes" id="UP001152320">
    <property type="component" value="Chromosome 5"/>
</dbReference>
<comment type="caution">
    <text evidence="2">The sequence shown here is derived from an EMBL/GenBank/DDBJ whole genome shotgun (WGS) entry which is preliminary data.</text>
</comment>
<keyword evidence="1" id="KW-0812">Transmembrane</keyword>
<proteinExistence type="predicted"/>
<feature type="transmembrane region" description="Helical" evidence="1">
    <location>
        <begin position="37"/>
        <end position="55"/>
    </location>
</feature>
<dbReference type="AlphaFoldDB" id="A0A9Q1C9U1"/>
<organism evidence="2 3">
    <name type="scientific">Holothuria leucospilota</name>
    <name type="common">Black long sea cucumber</name>
    <name type="synonym">Mertensiothuria leucospilota</name>
    <dbReference type="NCBI Taxonomy" id="206669"/>
    <lineage>
        <taxon>Eukaryota</taxon>
        <taxon>Metazoa</taxon>
        <taxon>Echinodermata</taxon>
        <taxon>Eleutherozoa</taxon>
        <taxon>Echinozoa</taxon>
        <taxon>Holothuroidea</taxon>
        <taxon>Aspidochirotacea</taxon>
        <taxon>Aspidochirotida</taxon>
        <taxon>Holothuriidae</taxon>
        <taxon>Holothuria</taxon>
    </lineage>
</organism>
<dbReference type="Gene3D" id="3.30.1360.180">
    <property type="match status" value="1"/>
</dbReference>
<keyword evidence="1" id="KW-1133">Transmembrane helix</keyword>
<reference evidence="2" key="1">
    <citation type="submission" date="2021-10" db="EMBL/GenBank/DDBJ databases">
        <title>Tropical sea cucumber genome reveals ecological adaptation and Cuvierian tubules defense mechanism.</title>
        <authorList>
            <person name="Chen T."/>
        </authorList>
    </citation>
    <scope>NUCLEOTIDE SEQUENCE</scope>
    <source>
        <strain evidence="2">Nanhai2018</strain>
        <tissue evidence="2">Muscle</tissue>
    </source>
</reference>
<dbReference type="EMBL" id="JAIZAY010000005">
    <property type="protein sequence ID" value="KAJ8041853.1"/>
    <property type="molecule type" value="Genomic_DNA"/>
</dbReference>
<keyword evidence="3" id="KW-1185">Reference proteome</keyword>
<dbReference type="SUPFAM" id="SSF53649">
    <property type="entry name" value="Alkaline phosphatase-like"/>
    <property type="match status" value="1"/>
</dbReference>
<evidence type="ECO:0000313" key="2">
    <source>
        <dbReference type="EMBL" id="KAJ8041853.1"/>
    </source>
</evidence>
<dbReference type="InterPro" id="IPR017850">
    <property type="entry name" value="Alkaline_phosphatase_core_sf"/>
</dbReference>
<name>A0A9Q1C9U1_HOLLE</name>
<dbReference type="CDD" id="cd16018">
    <property type="entry name" value="Enpp"/>
    <property type="match status" value="1"/>
</dbReference>
<dbReference type="Gene3D" id="3.40.720.10">
    <property type="entry name" value="Alkaline Phosphatase, subunit A"/>
    <property type="match status" value="1"/>
</dbReference>
<sequence length="373" mass="42166">MGKIESNITICLENSSDTVSHSPATTMMQPGSKFCPLILVLMLLGGIAHCMVINLRRNGKPVLLVSFDGFRWDYLKRGLTPTFHSISVKGGSTKFIKPPFLTSTLPSHFSLVTGLHEESHGVTGSNMYDPHLNEFFTKNNNEEKWWSQRGQEPIWITNQRQGGSSGVIEFPGMGVAYGSRLPDHQYSRLDTSRSFQDLSDKAVELFANDHKVNFVALRFNEPDKTGHLHGPHSKKMNAAIAHCDKTMKHLIMRMREKNLFGKVNIIITSDHGMASTSRKRTIFAAKYLDRTAHPYFTSENNPLLGIWPHHAEHIDPLYRALKVAPHISVYKKADIPFRYHYRMNIRIAPIVALADKGWNLVGTKYDSLKLSDQ</sequence>
<dbReference type="Pfam" id="PF01663">
    <property type="entry name" value="Phosphodiest"/>
    <property type="match status" value="1"/>
</dbReference>
<protein>
    <submittedName>
        <fullName evidence="2">Ectonucleotide pyrophosphatase/phosphodiesterase family member 5</fullName>
    </submittedName>
</protein>
<dbReference type="PANTHER" id="PTHR10151">
    <property type="entry name" value="ECTONUCLEOTIDE PYROPHOSPHATASE/PHOSPHODIESTERASE"/>
    <property type="match status" value="1"/>
</dbReference>
<dbReference type="OrthoDB" id="415411at2759"/>
<accession>A0A9Q1C9U1</accession>
<keyword evidence="1" id="KW-0472">Membrane</keyword>
<dbReference type="GO" id="GO:0016787">
    <property type="term" value="F:hydrolase activity"/>
    <property type="evidence" value="ECO:0007669"/>
    <property type="project" value="UniProtKB-ARBA"/>
</dbReference>
<evidence type="ECO:0000256" key="1">
    <source>
        <dbReference type="SAM" id="Phobius"/>
    </source>
</evidence>
<dbReference type="InterPro" id="IPR002591">
    <property type="entry name" value="Phosphodiest/P_Trfase"/>
</dbReference>
<gene>
    <name evidence="2" type="ORF">HOLleu_12775</name>
</gene>